<keyword evidence="10" id="KW-0804">Transcription</keyword>
<evidence type="ECO:0000256" key="3">
    <source>
        <dbReference type="ARBA" id="ARBA00022485"/>
    </source>
</evidence>
<protein>
    <recommendedName>
        <fullName evidence="11">4Fe-4S Wbl-type domain-containing protein</fullName>
    </recommendedName>
</protein>
<gene>
    <name evidence="12" type="ORF">LCGC14_1055450</name>
</gene>
<evidence type="ECO:0000256" key="6">
    <source>
        <dbReference type="ARBA" id="ARBA00023014"/>
    </source>
</evidence>
<organism evidence="12">
    <name type="scientific">marine sediment metagenome</name>
    <dbReference type="NCBI Taxonomy" id="412755"/>
    <lineage>
        <taxon>unclassified sequences</taxon>
        <taxon>metagenomes</taxon>
        <taxon>ecological metagenomes</taxon>
    </lineage>
</organism>
<dbReference type="Pfam" id="PF02467">
    <property type="entry name" value="Whib"/>
    <property type="match status" value="1"/>
</dbReference>
<dbReference type="AlphaFoldDB" id="A0A0F9QTM3"/>
<dbReference type="GO" id="GO:0045454">
    <property type="term" value="P:cell redox homeostasis"/>
    <property type="evidence" value="ECO:0007669"/>
    <property type="project" value="TreeGrafter"/>
</dbReference>
<keyword evidence="7" id="KW-0805">Transcription regulation</keyword>
<evidence type="ECO:0000256" key="10">
    <source>
        <dbReference type="ARBA" id="ARBA00023163"/>
    </source>
</evidence>
<dbReference type="GO" id="GO:0046872">
    <property type="term" value="F:metal ion binding"/>
    <property type="evidence" value="ECO:0007669"/>
    <property type="project" value="UniProtKB-KW"/>
</dbReference>
<sequence length="97" mass="11270">MLNFFFSDNETEELTALMICETCSVADECLQYALGTRQTDGVWGMHNPQDRRNLKRQISRRPQHAQRYWDASFDKIRRRTASTVDAQGAERPVFATI</sequence>
<dbReference type="GO" id="GO:0047134">
    <property type="term" value="F:protein-disulfide reductase [NAD(P)H] activity"/>
    <property type="evidence" value="ECO:0007669"/>
    <property type="project" value="TreeGrafter"/>
</dbReference>
<evidence type="ECO:0000256" key="8">
    <source>
        <dbReference type="ARBA" id="ARBA00023125"/>
    </source>
</evidence>
<dbReference type="EMBL" id="LAZR01004440">
    <property type="protein sequence ID" value="KKN08568.1"/>
    <property type="molecule type" value="Genomic_DNA"/>
</dbReference>
<dbReference type="GO" id="GO:0051539">
    <property type="term" value="F:4 iron, 4 sulfur cluster binding"/>
    <property type="evidence" value="ECO:0007669"/>
    <property type="project" value="UniProtKB-KW"/>
</dbReference>
<name>A0A0F9QTM3_9ZZZZ</name>
<evidence type="ECO:0000256" key="2">
    <source>
        <dbReference type="ARBA" id="ARBA00006597"/>
    </source>
</evidence>
<dbReference type="InterPro" id="IPR003482">
    <property type="entry name" value="Whib"/>
</dbReference>
<evidence type="ECO:0000256" key="1">
    <source>
        <dbReference type="ARBA" id="ARBA00001966"/>
    </source>
</evidence>
<comment type="cofactor">
    <cofactor evidence="1">
        <name>[4Fe-4S] cluster</name>
        <dbReference type="ChEBI" id="CHEBI:49883"/>
    </cofactor>
</comment>
<keyword evidence="9" id="KW-1015">Disulfide bond</keyword>
<reference evidence="12" key="1">
    <citation type="journal article" date="2015" name="Nature">
        <title>Complex archaea that bridge the gap between prokaryotes and eukaryotes.</title>
        <authorList>
            <person name="Spang A."/>
            <person name="Saw J.H."/>
            <person name="Jorgensen S.L."/>
            <person name="Zaremba-Niedzwiedzka K."/>
            <person name="Martijn J."/>
            <person name="Lind A.E."/>
            <person name="van Eijk R."/>
            <person name="Schleper C."/>
            <person name="Guy L."/>
            <person name="Ettema T.J."/>
        </authorList>
    </citation>
    <scope>NUCLEOTIDE SEQUENCE</scope>
</reference>
<keyword evidence="6" id="KW-0411">Iron-sulfur</keyword>
<dbReference type="PROSITE" id="PS51674">
    <property type="entry name" value="4FE4S_WBL"/>
    <property type="match status" value="1"/>
</dbReference>
<evidence type="ECO:0000256" key="5">
    <source>
        <dbReference type="ARBA" id="ARBA00023004"/>
    </source>
</evidence>
<keyword evidence="8" id="KW-0238">DNA-binding</keyword>
<keyword evidence="3" id="KW-0004">4Fe-4S</keyword>
<evidence type="ECO:0000256" key="9">
    <source>
        <dbReference type="ARBA" id="ARBA00023157"/>
    </source>
</evidence>
<accession>A0A0F9QTM3</accession>
<evidence type="ECO:0000313" key="12">
    <source>
        <dbReference type="EMBL" id="KKN08568.1"/>
    </source>
</evidence>
<comment type="caution">
    <text evidence="12">The sequence shown here is derived from an EMBL/GenBank/DDBJ whole genome shotgun (WGS) entry which is preliminary data.</text>
</comment>
<dbReference type="GO" id="GO:0045892">
    <property type="term" value="P:negative regulation of DNA-templated transcription"/>
    <property type="evidence" value="ECO:0007669"/>
    <property type="project" value="TreeGrafter"/>
</dbReference>
<evidence type="ECO:0000259" key="11">
    <source>
        <dbReference type="PROSITE" id="PS51674"/>
    </source>
</evidence>
<feature type="domain" description="4Fe-4S Wbl-type" evidence="11">
    <location>
        <begin position="1"/>
        <end position="53"/>
    </location>
</feature>
<keyword evidence="4" id="KW-0479">Metal-binding</keyword>
<evidence type="ECO:0000256" key="4">
    <source>
        <dbReference type="ARBA" id="ARBA00022723"/>
    </source>
</evidence>
<proteinExistence type="inferred from homology"/>
<dbReference type="GO" id="GO:0003677">
    <property type="term" value="F:DNA binding"/>
    <property type="evidence" value="ECO:0007669"/>
    <property type="project" value="UniProtKB-KW"/>
</dbReference>
<evidence type="ECO:0000256" key="7">
    <source>
        <dbReference type="ARBA" id="ARBA00023015"/>
    </source>
</evidence>
<comment type="similarity">
    <text evidence="2">Belongs to the WhiB family.</text>
</comment>
<keyword evidence="5" id="KW-0408">Iron</keyword>
<dbReference type="InterPro" id="IPR034768">
    <property type="entry name" value="4FE4S_WBL"/>
</dbReference>
<dbReference type="PANTHER" id="PTHR38839">
    <property type="entry name" value="TRANSCRIPTIONAL REGULATOR WHID-RELATED"/>
    <property type="match status" value="1"/>
</dbReference>